<proteinExistence type="predicted"/>
<comment type="caution">
    <text evidence="1">The sequence shown here is derived from an EMBL/GenBank/DDBJ whole genome shotgun (WGS) entry which is preliminary data.</text>
</comment>
<sequence length="159" mass="18633">MKIKNMFKYSLFFGLVIIGNLFSSCTEKNNTRYQTSFKKFSKDDFKKSVRICFKKEEFRNILNSENAKMNFSLSTNYPVYDDTMHINNKIVGINPSHAKQNIDFKIVFQQPINELVLLSISNIVRGNSINTKFESKLRIVYKNKKWLIVNNNDKAIIID</sequence>
<protein>
    <recommendedName>
        <fullName evidence="3">Lipoprotein</fullName>
    </recommendedName>
</protein>
<dbReference type="EMBL" id="SJSO01000002">
    <property type="protein sequence ID" value="TCD28990.1"/>
    <property type="molecule type" value="Genomic_DNA"/>
</dbReference>
<keyword evidence="2" id="KW-1185">Reference proteome</keyword>
<dbReference type="AlphaFoldDB" id="A0A4R0Q6S0"/>
<evidence type="ECO:0000313" key="1">
    <source>
        <dbReference type="EMBL" id="TCD28990.1"/>
    </source>
</evidence>
<organism evidence="1 2">
    <name type="scientific">Pedobacter psychrodurus</name>
    <dbReference type="NCBI Taxonomy" id="2530456"/>
    <lineage>
        <taxon>Bacteria</taxon>
        <taxon>Pseudomonadati</taxon>
        <taxon>Bacteroidota</taxon>
        <taxon>Sphingobacteriia</taxon>
        <taxon>Sphingobacteriales</taxon>
        <taxon>Sphingobacteriaceae</taxon>
        <taxon>Pedobacter</taxon>
    </lineage>
</organism>
<name>A0A4R0Q6S0_9SPHI</name>
<gene>
    <name evidence="1" type="ORF">EZ456_02185</name>
</gene>
<dbReference type="RefSeq" id="WP_131526908.1">
    <property type="nucleotide sequence ID" value="NZ_SJSO01000002.1"/>
</dbReference>
<dbReference type="PROSITE" id="PS51257">
    <property type="entry name" value="PROKAR_LIPOPROTEIN"/>
    <property type="match status" value="1"/>
</dbReference>
<reference evidence="1 2" key="1">
    <citation type="submission" date="2019-02" db="EMBL/GenBank/DDBJ databases">
        <title>Pedobacter sp. RP-3-21 sp. nov., isolated from Arctic soil.</title>
        <authorList>
            <person name="Dahal R.H."/>
        </authorList>
    </citation>
    <scope>NUCLEOTIDE SEQUENCE [LARGE SCALE GENOMIC DNA]</scope>
    <source>
        <strain evidence="1 2">RP-3-21</strain>
    </source>
</reference>
<evidence type="ECO:0008006" key="3">
    <source>
        <dbReference type="Google" id="ProtNLM"/>
    </source>
</evidence>
<dbReference type="Proteomes" id="UP000293925">
    <property type="component" value="Unassembled WGS sequence"/>
</dbReference>
<accession>A0A4R0Q6S0</accession>
<evidence type="ECO:0000313" key="2">
    <source>
        <dbReference type="Proteomes" id="UP000293925"/>
    </source>
</evidence>